<comment type="caution">
    <text evidence="4">The sequence shown here is derived from an EMBL/GenBank/DDBJ whole genome shotgun (WGS) entry which is preliminary data.</text>
</comment>
<dbReference type="Gene3D" id="2.130.10.10">
    <property type="entry name" value="YVTN repeat-like/Quinoprotein amine dehydrogenase"/>
    <property type="match status" value="1"/>
</dbReference>
<dbReference type="OrthoDB" id="128867at2759"/>
<evidence type="ECO:0000256" key="1">
    <source>
        <dbReference type="ARBA" id="ARBA00022574"/>
    </source>
</evidence>
<organism evidence="4 5">
    <name type="scientific">Caenorhabditis angaria</name>
    <dbReference type="NCBI Taxonomy" id="860376"/>
    <lineage>
        <taxon>Eukaryota</taxon>
        <taxon>Metazoa</taxon>
        <taxon>Ecdysozoa</taxon>
        <taxon>Nematoda</taxon>
        <taxon>Chromadorea</taxon>
        <taxon>Rhabditida</taxon>
        <taxon>Rhabditina</taxon>
        <taxon>Rhabditomorpha</taxon>
        <taxon>Rhabditoidea</taxon>
        <taxon>Rhabditidae</taxon>
        <taxon>Peloderinae</taxon>
        <taxon>Caenorhabditis</taxon>
    </lineage>
</organism>
<gene>
    <name evidence="4" type="ORF">CAMP_LOCUS7741</name>
</gene>
<name>A0A9P1MYN8_9PELO</name>
<dbReference type="InterPro" id="IPR015943">
    <property type="entry name" value="WD40/YVTN_repeat-like_dom_sf"/>
</dbReference>
<evidence type="ECO:0000313" key="5">
    <source>
        <dbReference type="Proteomes" id="UP001152747"/>
    </source>
</evidence>
<dbReference type="InterPro" id="IPR052254">
    <property type="entry name" value="CUL4-DDB1_E3_ligase_receptor"/>
</dbReference>
<dbReference type="Proteomes" id="UP001152747">
    <property type="component" value="Unassembled WGS sequence"/>
</dbReference>
<dbReference type="EMBL" id="CANHGI010000003">
    <property type="protein sequence ID" value="CAI5445104.1"/>
    <property type="molecule type" value="Genomic_DNA"/>
</dbReference>
<feature type="region of interest" description="Disordered" evidence="3">
    <location>
        <begin position="37"/>
        <end position="57"/>
    </location>
</feature>
<proteinExistence type="predicted"/>
<dbReference type="PANTHER" id="PTHR44472">
    <property type="entry name" value="DDB1- AND CUL4-ASSOCIATED FACTOR 4-RELATED"/>
    <property type="match status" value="1"/>
</dbReference>
<reference evidence="4" key="1">
    <citation type="submission" date="2022-11" db="EMBL/GenBank/DDBJ databases">
        <authorList>
            <person name="Kikuchi T."/>
        </authorList>
    </citation>
    <scope>NUCLEOTIDE SEQUENCE</scope>
    <source>
        <strain evidence="4">PS1010</strain>
    </source>
</reference>
<evidence type="ECO:0000256" key="2">
    <source>
        <dbReference type="ARBA" id="ARBA00022737"/>
    </source>
</evidence>
<evidence type="ECO:0008006" key="6">
    <source>
        <dbReference type="Google" id="ProtNLM"/>
    </source>
</evidence>
<keyword evidence="2" id="KW-0677">Repeat</keyword>
<sequence>MPSAIVDRQFNMNTSWRPPPYNEIIPDRNDEINEWTTSASRRHPKRPDPNADGAYEGGPMNMRGYLYYPKTKKYFKMTNELSGIRNGASFNANSVQERRNQQRDEKFATNRPRFISGSFIQRPVIKPMHSLMAGLELGGSRIPQIQRQIDEMRLLNHTPRPSFVLKNPIKESGDVIGCEFLEVNEEGNRIIGSFPIGDPYSGMSKRQYSSVYVFNVDTNEKLADEECRKKSRGDCNSNGYNTMGLVIQPVNTQRINHNNRNYAAFQFEDFIVDQTLAKIDKDVTCLLTVTAQDIMDPITNAVTSQSNFHANPLVDISNPNCLFSTLSKSCPIYNTRWRNTGQIWSLGFNEKMMGVSFGLEDHFRIHDIVADKGFNGNLVIMGLRSDDLIRSDLRLRSHHITGSLRGTRSTSFVKMLKTAHPDCFVAEGFDNRAGLWDLRFTNRPLLSFKGHRNQHYRMSCFVDPKERFFFAVGDDGVTRGWSLMSGDMLCSIRSPRPETFQQIDFPRLLLLLLVTRFVYINWICKNKNNKFSSQILYSTGNQINKK</sequence>
<dbReference type="AlphaFoldDB" id="A0A9P1MYN8"/>
<evidence type="ECO:0000256" key="3">
    <source>
        <dbReference type="SAM" id="MobiDB-lite"/>
    </source>
</evidence>
<accession>A0A9P1MYN8</accession>
<dbReference type="GO" id="GO:0080008">
    <property type="term" value="C:Cul4-RING E3 ubiquitin ligase complex"/>
    <property type="evidence" value="ECO:0007669"/>
    <property type="project" value="TreeGrafter"/>
</dbReference>
<dbReference type="PANTHER" id="PTHR44472:SF1">
    <property type="entry name" value="DDB1 AND CUL4 ASSOCIATED FACTOR 4"/>
    <property type="match status" value="1"/>
</dbReference>
<evidence type="ECO:0000313" key="4">
    <source>
        <dbReference type="EMBL" id="CAI5445104.1"/>
    </source>
</evidence>
<protein>
    <recommendedName>
        <fullName evidence="6">WD_REPEATS_REGION domain-containing protein</fullName>
    </recommendedName>
</protein>
<keyword evidence="1" id="KW-0853">WD repeat</keyword>
<dbReference type="InterPro" id="IPR036322">
    <property type="entry name" value="WD40_repeat_dom_sf"/>
</dbReference>
<keyword evidence="5" id="KW-1185">Reference proteome</keyword>
<dbReference type="SUPFAM" id="SSF50978">
    <property type="entry name" value="WD40 repeat-like"/>
    <property type="match status" value="1"/>
</dbReference>